<dbReference type="InterPro" id="IPR009730">
    <property type="entry name" value="MFAP1_C"/>
</dbReference>
<feature type="compositionally biased region" description="Acidic residues" evidence="1">
    <location>
        <begin position="115"/>
        <end position="129"/>
    </location>
</feature>
<feature type="compositionally biased region" description="Basic and acidic residues" evidence="1">
    <location>
        <begin position="153"/>
        <end position="173"/>
    </location>
</feature>
<organism evidence="3 4">
    <name type="scientific">Vanrija humicola</name>
    <name type="common">Yeast</name>
    <name type="synonym">Cryptococcus humicola</name>
    <dbReference type="NCBI Taxonomy" id="5417"/>
    <lineage>
        <taxon>Eukaryota</taxon>
        <taxon>Fungi</taxon>
        <taxon>Dikarya</taxon>
        <taxon>Basidiomycota</taxon>
        <taxon>Agaricomycotina</taxon>
        <taxon>Tremellomycetes</taxon>
        <taxon>Trichosporonales</taxon>
        <taxon>Trichosporonaceae</taxon>
        <taxon>Vanrija</taxon>
    </lineage>
</organism>
<dbReference type="PANTHER" id="PTHR15327">
    <property type="entry name" value="MICROFIBRIL-ASSOCIATED PROTEIN"/>
    <property type="match status" value="1"/>
</dbReference>
<evidence type="ECO:0000313" key="4">
    <source>
        <dbReference type="Proteomes" id="UP000473826"/>
    </source>
</evidence>
<evidence type="ECO:0000313" key="3">
    <source>
        <dbReference type="EMBL" id="TXT13182.1"/>
    </source>
</evidence>
<dbReference type="InterPro" id="IPR033194">
    <property type="entry name" value="MFAP1"/>
</dbReference>
<dbReference type="OrthoDB" id="1111734at2759"/>
<name>A0A7D8V2M0_VANHU</name>
<reference evidence="3 4" key="1">
    <citation type="journal article" date="2019" name="PLoS Genet.">
        <title>Convergent evolution of linked mating-type loci in basidiomycete fungi.</title>
        <authorList>
            <person name="Sun S."/>
            <person name="Coelho M.A."/>
            <person name="Heitman J."/>
            <person name="Nowrousian M."/>
        </authorList>
    </citation>
    <scope>NUCLEOTIDE SEQUENCE [LARGE SCALE GENOMIC DNA]</scope>
    <source>
        <strain evidence="3 4">CBS 4282</strain>
    </source>
</reference>
<feature type="domain" description="Micro-fibrillar-associated protein 1 C-terminal" evidence="2">
    <location>
        <begin position="125"/>
        <end position="331"/>
    </location>
</feature>
<evidence type="ECO:0000256" key="1">
    <source>
        <dbReference type="SAM" id="MobiDB-lite"/>
    </source>
</evidence>
<feature type="region of interest" description="Disordered" evidence="1">
    <location>
        <begin position="68"/>
        <end position="173"/>
    </location>
</feature>
<proteinExistence type="predicted"/>
<feature type="compositionally biased region" description="Acidic residues" evidence="1">
    <location>
        <begin position="88"/>
        <end position="99"/>
    </location>
</feature>
<sequence>MAPAPPRPAVKPQKVRYFKGKPVGAVASDSDSDEEEDVVIPKRTVPKIDESLVAGGAGRIIKEGKPIIKMELGSVKVGGDGGVKHEDSDEEESEEESDEEAPKPKFVPKLPGGDESSEYETDSEEESEEEVKPAIRPVFVSKNTRKTVSLEQQAKEAEEKAKHEEEERIRRKLDSKDLAGETIRRELAEKEVGNELIPDVDDTDGLDPEAEFEEWRARELTRLVRDKQAEAERDAEREEIERRRAMPEDQRMAEDMAYADATRAREKGEMGFLQKYYHKGAFHQDDELLNRDYTAATESQVDMQMLPKVMQVRDFGKASRTKYTHLTDQDTSSGGWGTAHQNFGRPGAAKGVEFGCWNCELNRAQRYLLSHADMSPPTRTASCWASERPGRGGRTAAAAALVDATGTEGEGPAGLPGRRTRAGAGATRPVARATAAGIAMTAAGGTVTTGGAMTTGLATTAETATSGPASVTAGVIGMAGVTTATDTAAGTTATDTAVATTASAEIEGTDSAAGVPGGAATRGVTASVTVSAASGMATGGVTATTGGIATSGATGIGDRAGVVWGGVGRCGGQRQWQYASSSAHGM</sequence>
<evidence type="ECO:0000259" key="2">
    <source>
        <dbReference type="Pfam" id="PF06991"/>
    </source>
</evidence>
<protein>
    <recommendedName>
        <fullName evidence="2">Micro-fibrillar-associated protein 1 C-terminal domain-containing protein</fullName>
    </recommendedName>
</protein>
<comment type="caution">
    <text evidence="3">The sequence shown here is derived from an EMBL/GenBank/DDBJ whole genome shotgun (WGS) entry which is preliminary data.</text>
</comment>
<accession>A0A7D8V2M0</accession>
<dbReference type="Proteomes" id="UP000473826">
    <property type="component" value="Unassembled WGS sequence"/>
</dbReference>
<dbReference type="AlphaFoldDB" id="A0A7D8V2M0"/>
<keyword evidence="4" id="KW-1185">Reference proteome</keyword>
<dbReference type="EMBL" id="QKWK01000003">
    <property type="protein sequence ID" value="TXT13182.1"/>
    <property type="molecule type" value="Genomic_DNA"/>
</dbReference>
<dbReference type="Pfam" id="PF06991">
    <property type="entry name" value="MFAP1"/>
    <property type="match status" value="1"/>
</dbReference>
<feature type="region of interest" description="Disordered" evidence="1">
    <location>
        <begin position="1"/>
        <end position="42"/>
    </location>
</feature>
<gene>
    <name evidence="3" type="ORF">VHUM_01583</name>
</gene>